<sequence length="728" mass="84193">MAINSFEKIKQTSKAILFEEFDVEKKSLYDLLSIGTPLSDDFEEDIQTKLVVNNFEDFIKKFAPKVYEICTSIDGKPKFEYTTDVNLAKKYNGIAQDITEHVYYRMLNQLYIEKGSSGQSNLKFDDKDILEMLTPKQEVEDAKDIRKKLQLTLEKYSELKSKNENANEYAQQFIECRKKIRKKYSQSQMSLLPLAIEDVKTKIEYLDKNLNNQSSIEDNNDILTTVGQLTFDSSGTLVVKEISINNDVQGVEDKNIVNKNNINNEIRDILALDYDSSNKKDNEFIKSIVLSSYAPINMSSNENKTIAEIKEEKNKCLALKNSYEEVYCQAKNAFISEMTTIIEKLLDVKVFFDHATVDGNKLENGILITNCKASKLIKSDIKDKFEKFIKNRGVDQTRNKIWFAILPAIEEKDKVIVEANKDIDPFDVMGPLNVQKDNESDISDKYLSFSAAKTVLELLDKSKIMTIFSFKGNKNNGFAALNENYIINKKEELNGINYEHAVYAYPNFTLTRERTVILDNKEIKVPGVYIDAAYPAAGLLIGSQQIKYLEKRGFKGKLNPNNVCVHVDLEEDRIRKNLLTKFNREVTLRWSQDLKTEINRDKFGFVFCSDEVYIDDIPMKNAYVYFARTMKKSSRGIYRPIYRVLTEDFIRQYLKTNSTIKESTMTKFENVECNEWQVEGKKNSSKDYVNLILRPDEKVEYDREDKKLKITFNDDEAILEDIDIDSEE</sequence>
<keyword evidence="2" id="KW-1185">Reference proteome</keyword>
<dbReference type="GeneID" id="78506202"/>
<dbReference type="eggNOG" id="ENOG502Z86T">
    <property type="taxonomic scope" value="Bacteria"/>
</dbReference>
<proteinExistence type="predicted"/>
<dbReference type="AlphaFoldDB" id="A0A239T8U5"/>
<evidence type="ECO:0000313" key="1">
    <source>
        <dbReference type="EMBL" id="SNU94161.1"/>
    </source>
</evidence>
<name>A0A239T8U5_9FIRM</name>
<organism evidence="1 2">
    <name type="scientific">Megamonas hypermegale</name>
    <dbReference type="NCBI Taxonomy" id="158847"/>
    <lineage>
        <taxon>Bacteria</taxon>
        <taxon>Bacillati</taxon>
        <taxon>Bacillota</taxon>
        <taxon>Negativicutes</taxon>
        <taxon>Selenomonadales</taxon>
        <taxon>Selenomonadaceae</taxon>
        <taxon>Megamonas</taxon>
    </lineage>
</organism>
<dbReference type="Proteomes" id="UP000215383">
    <property type="component" value="Chromosome 1"/>
</dbReference>
<reference evidence="1 2" key="1">
    <citation type="submission" date="2017-06" db="EMBL/GenBank/DDBJ databases">
        <authorList>
            <consortium name="Pathogen Informatics"/>
        </authorList>
    </citation>
    <scope>NUCLEOTIDE SEQUENCE [LARGE SCALE GENOMIC DNA]</scope>
    <source>
        <strain evidence="1 2">NCTC10570</strain>
    </source>
</reference>
<evidence type="ECO:0000313" key="2">
    <source>
        <dbReference type="Proteomes" id="UP000215383"/>
    </source>
</evidence>
<dbReference type="RefSeq" id="WP_027889911.1">
    <property type="nucleotide sequence ID" value="NZ_LT906446.1"/>
</dbReference>
<gene>
    <name evidence="1" type="ORF">SAMEA4364220_00158</name>
</gene>
<protein>
    <submittedName>
        <fullName evidence="1">Uncharacterized protein</fullName>
    </submittedName>
</protein>
<dbReference type="EMBL" id="LT906446">
    <property type="protein sequence ID" value="SNU94161.1"/>
    <property type="molecule type" value="Genomic_DNA"/>
</dbReference>
<accession>A0A239T8U5</accession>